<feature type="compositionally biased region" description="Pro residues" evidence="11">
    <location>
        <begin position="968"/>
        <end position="980"/>
    </location>
</feature>
<evidence type="ECO:0000256" key="8">
    <source>
        <dbReference type="ARBA" id="ARBA00023136"/>
    </source>
</evidence>
<feature type="region of interest" description="Disordered" evidence="11">
    <location>
        <begin position="1116"/>
        <end position="1164"/>
    </location>
</feature>
<sequence>MNSGLAAEATSSGHLAFIPPQDLVSYRQLFLANNGGSINNPMSANAAQQVFIQSGLPTTTLATVWNLCAVNGGQTLSLGEFALGMFLVKLAMVGSPLPPSLPPDVREQILMSIAPAPYAASVASRSTSGSYRSSLSPYSPSINSSALLSSQVAQPGNSAIMPQLTGSSMASSVGSFQQQQQQQHQQSHPITHQRRGWLITPAEKAQYDVTFKTWDSSNSGFIDGDRARQVFAQSGLSENILAHIWSLCDTHKIGKLNSDEFAVAMHIIYKKLNGHDVPITLPPELVPPSIRDLNELSAYAKSEAAKVQPMRRISPSVSLLGIHSESFNSKMPRSLSGSLAPPQLHSSNDSRRQQLLGLVEAKRKEISQLKEKIDSDTRECTHIEMSLQSLKEQSVKSQESILNLDQTKKALTTSLVNRVGDTANALSNTEISEFERLEREVLSLIDECKQRQIEVSDIKIVALRGKHARRAVNAQAGGRVPSGTGDVANKAAALLAARMAALGVTPKSIPSATPPPAVTPSLSSSSSTASLVDEISAVDMERLARLQELNMIQNRITIYATQIRSAINAQKASTASAAGGDWAPSVSDRVRFEEGVGLTSTSAISLIGELSKIRGSLVHTIVTPSTSSRPSVETSTSIYTANKPRLPGTLAAAFSSTPVLRSQSEGMASIIAKADAASSAAKDRSAKRAADITARIAAVTARSPITPQFSVDGRSSASTRAYQGYGSFNVSTSSILSTSSLPEIDPRSASTLPTPAATTMKPKRPAPPPPSSFSTRRFPSEVDPTEISEPAASKTSQVSIAPSDSTPTTQPSFAPFGNPFGNLSGPPPALADAAPFISVSSTRDENSAVPVANSMKSTDAIESHLQNTNASVDIQQTQARPASHMRSAEIVPQLPSSDSILPATTLSVFPSMTAFGSSSDSADYKPVIGNPFHITPSAQNNDVSAVDTVDPAAPTLVSPNISAVSASLPPPPPPPPPPPLVQTTPSIPFKIRTSEVHPSVTVDAVAPPLSCGGTTSLLATALASHRGRMHMTSDTEDEGDGESDWESGSNISASPKKRSLRSPTTPLAPPLAIGTLRPLTATMPPPQPACTLSSEADAPIYHDDVKIAPTLTLPIVGGSAPPPPPPPPPTAADGSVIFKRIPTHGSTSQSDSGSAVEKRRPTPAEVGARGIPIFALTGGVINPGL</sequence>
<evidence type="ECO:0000259" key="12">
    <source>
        <dbReference type="PROSITE" id="PS50031"/>
    </source>
</evidence>
<feature type="coiled-coil region" evidence="10">
    <location>
        <begin position="352"/>
        <end position="379"/>
    </location>
</feature>
<keyword evidence="5" id="KW-0254">Endocytosis</keyword>
<feature type="compositionally biased region" description="Acidic residues" evidence="11">
    <location>
        <begin position="1034"/>
        <end position="1045"/>
    </location>
</feature>
<keyword evidence="6" id="KW-0677">Repeat</keyword>
<evidence type="ECO:0000256" key="5">
    <source>
        <dbReference type="ARBA" id="ARBA00022583"/>
    </source>
</evidence>
<evidence type="ECO:0000256" key="9">
    <source>
        <dbReference type="ARBA" id="ARBA00023212"/>
    </source>
</evidence>
<dbReference type="Proteomes" id="UP001648503">
    <property type="component" value="Unassembled WGS sequence"/>
</dbReference>
<feature type="domain" description="EH" evidence="12">
    <location>
        <begin position="22"/>
        <end position="105"/>
    </location>
</feature>
<evidence type="ECO:0000256" key="7">
    <source>
        <dbReference type="ARBA" id="ARBA00023054"/>
    </source>
</evidence>
<feature type="region of interest" description="Disordered" evidence="11">
    <location>
        <begin position="1028"/>
        <end position="1072"/>
    </location>
</feature>
<keyword evidence="4" id="KW-0963">Cytoplasm</keyword>
<dbReference type="PANTHER" id="PTHR11216">
    <property type="entry name" value="EH DOMAIN"/>
    <property type="match status" value="1"/>
</dbReference>
<dbReference type="EMBL" id="JAFCIX010000401">
    <property type="protein sequence ID" value="KAH6591708.1"/>
    <property type="molecule type" value="Genomic_DNA"/>
</dbReference>
<comment type="subcellular location">
    <subcellularLocation>
        <location evidence="3">Cell membrane</location>
        <topology evidence="3">Peripheral membrane protein</topology>
        <orientation evidence="3">Cytoplasmic side</orientation>
    </subcellularLocation>
    <subcellularLocation>
        <location evidence="2">Cytoplasm</location>
        <location evidence="2">Cytoskeleton</location>
        <location evidence="2">Actin patch</location>
    </subcellularLocation>
    <subcellularLocation>
        <location evidence="1">Endosome membrane</location>
        <topology evidence="1">Peripheral membrane protein</topology>
        <orientation evidence="1">Cytoplasmic side</orientation>
    </subcellularLocation>
</comment>
<proteinExistence type="predicted"/>
<keyword evidence="9" id="KW-0206">Cytoskeleton</keyword>
<comment type="caution">
    <text evidence="13">The sequence shown here is derived from an EMBL/GenBank/DDBJ whole genome shotgun (WGS) entry which is preliminary data.</text>
</comment>
<dbReference type="InterPro" id="IPR011992">
    <property type="entry name" value="EF-hand-dom_pair"/>
</dbReference>
<dbReference type="PANTHER" id="PTHR11216:SF173">
    <property type="entry name" value="ACTIN CYTOSKELETON-REGULATORY COMPLEX PROTEIN PAN1"/>
    <property type="match status" value="1"/>
</dbReference>
<dbReference type="PROSITE" id="PS50031">
    <property type="entry name" value="EH"/>
    <property type="match status" value="2"/>
</dbReference>
<protein>
    <recommendedName>
        <fullName evidence="12">EH domain-containing protein</fullName>
    </recommendedName>
</protein>
<evidence type="ECO:0000256" key="4">
    <source>
        <dbReference type="ARBA" id="ARBA00022490"/>
    </source>
</evidence>
<evidence type="ECO:0000256" key="3">
    <source>
        <dbReference type="ARBA" id="ARBA00004413"/>
    </source>
</evidence>
<keyword evidence="8" id="KW-0472">Membrane</keyword>
<feature type="region of interest" description="Disordered" evidence="11">
    <location>
        <begin position="738"/>
        <end position="827"/>
    </location>
</feature>
<reference evidence="13 14" key="1">
    <citation type="submission" date="2021-02" db="EMBL/GenBank/DDBJ databases">
        <title>Variation within the Batrachochytrium salamandrivorans European outbreak.</title>
        <authorList>
            <person name="Kelly M."/>
            <person name="Pasmans F."/>
            <person name="Shea T.P."/>
            <person name="Munoz J.F."/>
            <person name="Carranza S."/>
            <person name="Cuomo C.A."/>
            <person name="Martel A."/>
        </authorList>
    </citation>
    <scope>NUCLEOTIDE SEQUENCE [LARGE SCALE GENOMIC DNA]</scope>
    <source>
        <strain evidence="13 14">AMFP18/2</strain>
    </source>
</reference>
<evidence type="ECO:0000313" key="14">
    <source>
        <dbReference type="Proteomes" id="UP001648503"/>
    </source>
</evidence>
<keyword evidence="7 10" id="KW-0175">Coiled coil</keyword>
<dbReference type="InterPro" id="IPR000261">
    <property type="entry name" value="EH_dom"/>
</dbReference>
<feature type="region of interest" description="Disordered" evidence="11">
    <location>
        <begin position="963"/>
        <end position="984"/>
    </location>
</feature>
<evidence type="ECO:0000256" key="1">
    <source>
        <dbReference type="ARBA" id="ARBA00004125"/>
    </source>
</evidence>
<feature type="region of interest" description="Disordered" evidence="11">
    <location>
        <begin position="331"/>
        <end position="351"/>
    </location>
</feature>
<accession>A0ABQ8F4E9</accession>
<feature type="region of interest" description="Disordered" evidence="11">
    <location>
        <begin position="171"/>
        <end position="193"/>
    </location>
</feature>
<feature type="compositionally biased region" description="Low complexity" evidence="11">
    <location>
        <begin position="748"/>
        <end position="760"/>
    </location>
</feature>
<feature type="compositionally biased region" description="Polar residues" evidence="11">
    <location>
        <begin position="793"/>
        <end position="812"/>
    </location>
</feature>
<evidence type="ECO:0000256" key="2">
    <source>
        <dbReference type="ARBA" id="ARBA00004134"/>
    </source>
</evidence>
<feature type="compositionally biased region" description="Polar residues" evidence="11">
    <location>
        <begin position="1144"/>
        <end position="1153"/>
    </location>
</feature>
<keyword evidence="14" id="KW-1185">Reference proteome</keyword>
<organism evidence="13 14">
    <name type="scientific">Batrachochytrium salamandrivorans</name>
    <dbReference type="NCBI Taxonomy" id="1357716"/>
    <lineage>
        <taxon>Eukaryota</taxon>
        <taxon>Fungi</taxon>
        <taxon>Fungi incertae sedis</taxon>
        <taxon>Chytridiomycota</taxon>
        <taxon>Chytridiomycota incertae sedis</taxon>
        <taxon>Chytridiomycetes</taxon>
        <taxon>Rhizophydiales</taxon>
        <taxon>Rhizophydiales incertae sedis</taxon>
        <taxon>Batrachochytrium</taxon>
    </lineage>
</organism>
<dbReference type="Gene3D" id="1.10.238.10">
    <property type="entry name" value="EF-hand"/>
    <property type="match status" value="2"/>
</dbReference>
<evidence type="ECO:0000313" key="13">
    <source>
        <dbReference type="EMBL" id="KAH6591708.1"/>
    </source>
</evidence>
<dbReference type="SMART" id="SM00027">
    <property type="entry name" value="EH"/>
    <property type="match status" value="2"/>
</dbReference>
<feature type="compositionally biased region" description="Pro residues" evidence="11">
    <location>
        <begin position="1120"/>
        <end position="1130"/>
    </location>
</feature>
<name>A0ABQ8F4E9_9FUNG</name>
<gene>
    <name evidence="13" type="ORF">BASA50_008527</name>
</gene>
<dbReference type="CDD" id="cd00052">
    <property type="entry name" value="EH"/>
    <property type="match status" value="1"/>
</dbReference>
<evidence type="ECO:0000256" key="11">
    <source>
        <dbReference type="SAM" id="MobiDB-lite"/>
    </source>
</evidence>
<evidence type="ECO:0000256" key="10">
    <source>
        <dbReference type="SAM" id="Coils"/>
    </source>
</evidence>
<feature type="domain" description="EH" evidence="12">
    <location>
        <begin position="203"/>
        <end position="292"/>
    </location>
</feature>
<feature type="compositionally biased region" description="Low complexity" evidence="11">
    <location>
        <begin position="177"/>
        <end position="186"/>
    </location>
</feature>
<evidence type="ECO:0000256" key="6">
    <source>
        <dbReference type="ARBA" id="ARBA00022737"/>
    </source>
</evidence>
<dbReference type="Pfam" id="PF12763">
    <property type="entry name" value="EH"/>
    <property type="match status" value="2"/>
</dbReference>
<dbReference type="SUPFAM" id="SSF47473">
    <property type="entry name" value="EF-hand"/>
    <property type="match status" value="2"/>
</dbReference>